<gene>
    <name evidence="2" type="ORF">ACFFU9_05000</name>
</gene>
<keyword evidence="1" id="KW-1133">Transmembrane helix</keyword>
<sequence length="100" mass="10906">MTDTLIAIISIFIGILGANLVGFFYKKYSLGFTGNTVAGMFGSIFFIKLFGRLGFGPKSIMLTGEVNGVLFTINVMVSFLGGVLGLYFIKWVVRKLNPKP</sequence>
<comment type="caution">
    <text evidence="2">The sequence shown here is derived from an EMBL/GenBank/DDBJ whole genome shotgun (WGS) entry which is preliminary data.</text>
</comment>
<organism evidence="2 3">
    <name type="scientific">Mariniflexile ostreae</name>
    <dbReference type="NCBI Taxonomy" id="1520892"/>
    <lineage>
        <taxon>Bacteria</taxon>
        <taxon>Pseudomonadati</taxon>
        <taxon>Bacteroidota</taxon>
        <taxon>Flavobacteriia</taxon>
        <taxon>Flavobacteriales</taxon>
        <taxon>Flavobacteriaceae</taxon>
        <taxon>Mariniflexile</taxon>
    </lineage>
</organism>
<dbReference type="EMBL" id="JBHMFC010000014">
    <property type="protein sequence ID" value="MFB9056095.1"/>
    <property type="molecule type" value="Genomic_DNA"/>
</dbReference>
<dbReference type="RefSeq" id="WP_379860288.1">
    <property type="nucleotide sequence ID" value="NZ_JBHMFC010000014.1"/>
</dbReference>
<accession>A0ABV5F9G6</accession>
<keyword evidence="1" id="KW-0812">Transmembrane</keyword>
<keyword evidence="3" id="KW-1185">Reference proteome</keyword>
<evidence type="ECO:0000313" key="2">
    <source>
        <dbReference type="EMBL" id="MFB9056095.1"/>
    </source>
</evidence>
<keyword evidence="1" id="KW-0472">Membrane</keyword>
<protein>
    <recommendedName>
        <fullName evidence="4">Membrane protein YeaQ/YmgE (Transglycosylase-associated protein family)</fullName>
    </recommendedName>
</protein>
<feature type="transmembrane region" description="Helical" evidence="1">
    <location>
        <begin position="6"/>
        <end position="25"/>
    </location>
</feature>
<reference evidence="2 3" key="1">
    <citation type="submission" date="2024-09" db="EMBL/GenBank/DDBJ databases">
        <authorList>
            <person name="Sun Q."/>
            <person name="Mori K."/>
        </authorList>
    </citation>
    <scope>NUCLEOTIDE SEQUENCE [LARGE SCALE GENOMIC DNA]</scope>
    <source>
        <strain evidence="2 3">CECT 8622</strain>
    </source>
</reference>
<name>A0ABV5F9G6_9FLAO</name>
<evidence type="ECO:0000256" key="1">
    <source>
        <dbReference type="SAM" id="Phobius"/>
    </source>
</evidence>
<feature type="transmembrane region" description="Helical" evidence="1">
    <location>
        <begin position="70"/>
        <end position="89"/>
    </location>
</feature>
<evidence type="ECO:0000313" key="3">
    <source>
        <dbReference type="Proteomes" id="UP001589585"/>
    </source>
</evidence>
<evidence type="ECO:0008006" key="4">
    <source>
        <dbReference type="Google" id="ProtNLM"/>
    </source>
</evidence>
<dbReference type="Proteomes" id="UP001589585">
    <property type="component" value="Unassembled WGS sequence"/>
</dbReference>
<feature type="transmembrane region" description="Helical" evidence="1">
    <location>
        <begin position="32"/>
        <end position="50"/>
    </location>
</feature>
<proteinExistence type="predicted"/>